<accession>A0A1G6T6E5</accession>
<evidence type="ECO:0000313" key="4">
    <source>
        <dbReference type="EMBL" id="SDD24523.1"/>
    </source>
</evidence>
<dbReference type="RefSeq" id="WP_091239292.1">
    <property type="nucleotide sequence ID" value="NZ_FNAG01000001.1"/>
</dbReference>
<evidence type="ECO:0000313" key="5">
    <source>
        <dbReference type="Proteomes" id="UP000199603"/>
    </source>
</evidence>
<protein>
    <submittedName>
        <fullName evidence="4">Two-component response regulator, YesN/AraC family, consists of REC and AraC-type DNA-binding domains</fullName>
    </submittedName>
</protein>
<dbReference type="Proteomes" id="UP000199603">
    <property type="component" value="Unassembled WGS sequence"/>
</dbReference>
<dbReference type="Pfam" id="PF08668">
    <property type="entry name" value="HDOD"/>
    <property type="match status" value="1"/>
</dbReference>
<dbReference type="InterPro" id="IPR052340">
    <property type="entry name" value="RNase_Y/CdgJ"/>
</dbReference>
<dbReference type="InterPro" id="IPR014626">
    <property type="entry name" value="Sig_transdc_resp-reg_put"/>
</dbReference>
<feature type="domain" description="HDOD" evidence="3">
    <location>
        <begin position="140"/>
        <end position="312"/>
    </location>
</feature>
<feature type="domain" description="Response regulatory" evidence="2">
    <location>
        <begin position="4"/>
        <end position="119"/>
    </location>
</feature>
<dbReference type="SMART" id="SM00448">
    <property type="entry name" value="REC"/>
    <property type="match status" value="1"/>
</dbReference>
<dbReference type="PIRSF" id="PIRSF036883">
    <property type="entry name" value="RR_HD-GYP_mod"/>
    <property type="match status" value="1"/>
</dbReference>
<proteinExistence type="predicted"/>
<dbReference type="Gene3D" id="1.10.3210.10">
    <property type="entry name" value="Hypothetical protein af1432"/>
    <property type="match status" value="1"/>
</dbReference>
<reference evidence="4 5" key="1">
    <citation type="submission" date="2016-10" db="EMBL/GenBank/DDBJ databases">
        <authorList>
            <person name="de Groot N.N."/>
        </authorList>
    </citation>
    <scope>NUCLEOTIDE SEQUENCE [LARGE SCALE GENOMIC DNA]</scope>
    <source>
        <strain evidence="4 5">DSM 16957</strain>
    </source>
</reference>
<dbReference type="InterPro" id="IPR001789">
    <property type="entry name" value="Sig_transdc_resp-reg_receiver"/>
</dbReference>
<organism evidence="4 5">
    <name type="scientific">Aquimonas voraii</name>
    <dbReference type="NCBI Taxonomy" id="265719"/>
    <lineage>
        <taxon>Bacteria</taxon>
        <taxon>Pseudomonadati</taxon>
        <taxon>Pseudomonadota</taxon>
        <taxon>Gammaproteobacteria</taxon>
        <taxon>Lysobacterales</taxon>
        <taxon>Lysobacteraceae</taxon>
        <taxon>Aquimonas</taxon>
    </lineage>
</organism>
<keyword evidence="1" id="KW-0597">Phosphoprotein</keyword>
<keyword evidence="5" id="KW-1185">Reference proteome</keyword>
<dbReference type="GO" id="GO:0000160">
    <property type="term" value="P:phosphorelay signal transduction system"/>
    <property type="evidence" value="ECO:0007669"/>
    <property type="project" value="InterPro"/>
</dbReference>
<dbReference type="Gene3D" id="3.40.50.2300">
    <property type="match status" value="1"/>
</dbReference>
<sequence length="377" mass="41211">MAIEVLFVDDEPDVLEGIENRLYAIRSDWRCRFAESGVEALRLLNQKPADVVVSDMRMPGMDGAELLEVVKLRFPTTVRIILSGETGARGFLRAAAVAHQVLAKPCDLVALQRLMVETLQLQGRLHSEEVVSAVHDLMVLPSLPEISARLEIALLDEGTFAQDVADILEEDPAIVSRILHVANSPFFRGAGEVTDLRTAITRLGFELIRGLVLSEELYSRIERGSALHARVAECQRETLRCAYIASAIALPSQDRRRLFTAAVLYGVGRLQRLSLPELGHADVADGELAGYLLSLWGLPFGLVQTVAFADRPSLLGCDGDHPAVTLHLALVLTRRLATAERVAWSGQPGFDGDLLATGRIDEARLDAAERAAADWQT</sequence>
<evidence type="ECO:0000256" key="1">
    <source>
        <dbReference type="PROSITE-ProRule" id="PRU00169"/>
    </source>
</evidence>
<dbReference type="SUPFAM" id="SSF109604">
    <property type="entry name" value="HD-domain/PDEase-like"/>
    <property type="match status" value="1"/>
</dbReference>
<dbReference type="SUPFAM" id="SSF52172">
    <property type="entry name" value="CheY-like"/>
    <property type="match status" value="1"/>
</dbReference>
<gene>
    <name evidence="4" type="ORF">SAMN04488509_101899</name>
</gene>
<evidence type="ECO:0000259" key="3">
    <source>
        <dbReference type="PROSITE" id="PS51833"/>
    </source>
</evidence>
<dbReference type="OrthoDB" id="5945638at2"/>
<dbReference type="InterPro" id="IPR011006">
    <property type="entry name" value="CheY-like_superfamily"/>
</dbReference>
<dbReference type="GO" id="GO:0003677">
    <property type="term" value="F:DNA binding"/>
    <property type="evidence" value="ECO:0007669"/>
    <property type="project" value="UniProtKB-KW"/>
</dbReference>
<keyword evidence="4" id="KW-0238">DNA-binding</keyword>
<name>A0A1G6T6E5_9GAMM</name>
<dbReference type="PROSITE" id="PS51833">
    <property type="entry name" value="HDOD"/>
    <property type="match status" value="1"/>
</dbReference>
<evidence type="ECO:0000259" key="2">
    <source>
        <dbReference type="PROSITE" id="PS50110"/>
    </source>
</evidence>
<dbReference type="PANTHER" id="PTHR33525">
    <property type="match status" value="1"/>
</dbReference>
<dbReference type="STRING" id="265719.SAMN04488509_101899"/>
<feature type="modified residue" description="4-aspartylphosphate" evidence="1">
    <location>
        <position position="55"/>
    </location>
</feature>
<dbReference type="InterPro" id="IPR013976">
    <property type="entry name" value="HDOD"/>
</dbReference>
<dbReference type="EMBL" id="FNAG01000001">
    <property type="protein sequence ID" value="SDD24523.1"/>
    <property type="molecule type" value="Genomic_DNA"/>
</dbReference>
<dbReference type="Pfam" id="PF00072">
    <property type="entry name" value="Response_reg"/>
    <property type="match status" value="1"/>
</dbReference>
<dbReference type="PROSITE" id="PS50110">
    <property type="entry name" value="RESPONSE_REGULATORY"/>
    <property type="match status" value="1"/>
</dbReference>
<dbReference type="PANTHER" id="PTHR33525:SF6">
    <property type="entry name" value="HDOD DOMAIN-CONTAINING PROTEIN"/>
    <property type="match status" value="1"/>
</dbReference>
<dbReference type="AlphaFoldDB" id="A0A1G6T6E5"/>